<comment type="catalytic activity">
    <reaction evidence="1">
        <text>ATP + protein L-histidine = ADP + protein N-phospho-L-histidine.</text>
        <dbReference type="EC" id="2.7.13.3"/>
    </reaction>
</comment>
<dbReference type="Pfam" id="PF02518">
    <property type="entry name" value="HATPase_c"/>
    <property type="match status" value="1"/>
</dbReference>
<dbReference type="PANTHER" id="PTHR45339:SF5">
    <property type="entry name" value="HISTIDINE KINASE"/>
    <property type="match status" value="1"/>
</dbReference>
<keyword evidence="6" id="KW-0418">Kinase</keyword>
<dbReference type="STRING" id="572477.Alvin_0363"/>
<dbReference type="InterPro" id="IPR004358">
    <property type="entry name" value="Sig_transdc_His_kin-like_C"/>
</dbReference>
<name>D3RN40_ALLVD</name>
<dbReference type="InterPro" id="IPR036097">
    <property type="entry name" value="HisK_dim/P_sf"/>
</dbReference>
<dbReference type="InterPro" id="IPR003594">
    <property type="entry name" value="HATPase_dom"/>
</dbReference>
<dbReference type="SUPFAM" id="SSF55874">
    <property type="entry name" value="ATPase domain of HSP90 chaperone/DNA topoisomerase II/histidine kinase"/>
    <property type="match status" value="1"/>
</dbReference>
<sequence length="451" mass="49676">MRLMKLKDLVDLDELRELCESFTALTGAVTAVLDLDGNILVATGWQRICTQFHRAHPRTALRCRQSDTILAGCLGRGESYNVYRCQNGLVDVAVPIHVGGEHVANFFTGQFFFEPPDIDYFRRQAEEFGFDEAAYLAALAEAPIFTERQVRSMMDFLTRLARVMGEMGLARVRQQEANRTLQQHRDHLEELVQARTAELSLAKEQAEAANRAKSAFLANMSHELRTPLNAITGMAYLVRASGVSVKQAGWLDTLDGASRHLLEIISAILELSKIEAGGMELDTVPIRLDTLVASVVDTILPQARAKHLHIGLELDPVSTPLMGDPARLRQALLNYAANAVKFTATGSVTLRTKVIEQTPEFVMMRFEVEDTGVGLPADVIDRLFENFEQADNSATRRFGGTGLGLAMTRRLAHLMGGTVGVSSTPGEGSTFWFTARLGARPAAFQIQCAER</sequence>
<evidence type="ECO:0000259" key="5">
    <source>
        <dbReference type="PROSITE" id="PS50109"/>
    </source>
</evidence>
<dbReference type="eggNOG" id="COG4936">
    <property type="taxonomic scope" value="Bacteria"/>
</dbReference>
<keyword evidence="7" id="KW-1185">Reference proteome</keyword>
<dbReference type="Gene3D" id="3.30.565.10">
    <property type="entry name" value="Histidine kinase-like ATPase, C-terminal domain"/>
    <property type="match status" value="1"/>
</dbReference>
<dbReference type="SUPFAM" id="SSF47384">
    <property type="entry name" value="Homodimeric domain of signal transducing histidine kinase"/>
    <property type="match status" value="1"/>
</dbReference>
<evidence type="ECO:0000256" key="4">
    <source>
        <dbReference type="ARBA" id="ARBA00023012"/>
    </source>
</evidence>
<dbReference type="eggNOG" id="COG2205">
    <property type="taxonomic scope" value="Bacteria"/>
</dbReference>
<dbReference type="KEGG" id="alv:Alvin_0363"/>
<proteinExistence type="predicted"/>
<evidence type="ECO:0000313" key="7">
    <source>
        <dbReference type="Proteomes" id="UP000001441"/>
    </source>
</evidence>
<evidence type="ECO:0000313" key="6">
    <source>
        <dbReference type="EMBL" id="ADC61324.1"/>
    </source>
</evidence>
<keyword evidence="3" id="KW-0597">Phosphoprotein</keyword>
<dbReference type="InterPro" id="IPR005467">
    <property type="entry name" value="His_kinase_dom"/>
</dbReference>
<dbReference type="Proteomes" id="UP000001441">
    <property type="component" value="Chromosome"/>
</dbReference>
<protein>
    <recommendedName>
        <fullName evidence="2">histidine kinase</fullName>
        <ecNumber evidence="2">2.7.13.3</ecNumber>
    </recommendedName>
</protein>
<dbReference type="PRINTS" id="PR00344">
    <property type="entry name" value="BCTRLSENSOR"/>
</dbReference>
<dbReference type="Pfam" id="PF00512">
    <property type="entry name" value="HisKA"/>
    <property type="match status" value="1"/>
</dbReference>
<dbReference type="InterPro" id="IPR003661">
    <property type="entry name" value="HisK_dim/P_dom"/>
</dbReference>
<keyword evidence="4" id="KW-0902">Two-component regulatory system</keyword>
<feature type="domain" description="Histidine kinase" evidence="5">
    <location>
        <begin position="219"/>
        <end position="439"/>
    </location>
</feature>
<dbReference type="Pfam" id="PF10114">
    <property type="entry name" value="PocR"/>
    <property type="match status" value="1"/>
</dbReference>
<dbReference type="FunFam" id="3.30.565.10:FF:000010">
    <property type="entry name" value="Sensor histidine kinase RcsC"/>
    <property type="match status" value="1"/>
</dbReference>
<dbReference type="AlphaFoldDB" id="D3RN40"/>
<evidence type="ECO:0000256" key="1">
    <source>
        <dbReference type="ARBA" id="ARBA00000085"/>
    </source>
</evidence>
<organism evidence="6 7">
    <name type="scientific">Allochromatium vinosum (strain ATCC 17899 / DSM 180 / NBRC 103801 / NCIMB 10441 / D)</name>
    <name type="common">Chromatium vinosum</name>
    <dbReference type="NCBI Taxonomy" id="572477"/>
    <lineage>
        <taxon>Bacteria</taxon>
        <taxon>Pseudomonadati</taxon>
        <taxon>Pseudomonadota</taxon>
        <taxon>Gammaproteobacteria</taxon>
        <taxon>Chromatiales</taxon>
        <taxon>Chromatiaceae</taxon>
        <taxon>Allochromatium</taxon>
    </lineage>
</organism>
<dbReference type="PROSITE" id="PS50109">
    <property type="entry name" value="HIS_KIN"/>
    <property type="match status" value="1"/>
</dbReference>
<dbReference type="InterPro" id="IPR036890">
    <property type="entry name" value="HATPase_C_sf"/>
</dbReference>
<dbReference type="InterPro" id="IPR018771">
    <property type="entry name" value="PocR_dom"/>
</dbReference>
<dbReference type="RefSeq" id="WP_012969600.1">
    <property type="nucleotide sequence ID" value="NC_013851.1"/>
</dbReference>
<dbReference type="CDD" id="cd16922">
    <property type="entry name" value="HATPase_EvgS-ArcB-TorS-like"/>
    <property type="match status" value="1"/>
</dbReference>
<dbReference type="EC" id="2.7.13.3" evidence="2"/>
<reference evidence="6 7" key="1">
    <citation type="journal article" date="2011" name="Stand. Genomic Sci.">
        <title>Complete genome sequence of Allochromatium vinosum DSM 180(T).</title>
        <authorList>
            <person name="Weissgerber T."/>
            <person name="Zigann R."/>
            <person name="Bruce D."/>
            <person name="Chang Y.J."/>
            <person name="Detter J.C."/>
            <person name="Han C."/>
            <person name="Hauser L."/>
            <person name="Jeffries C.D."/>
            <person name="Land M."/>
            <person name="Munk A.C."/>
            <person name="Tapia R."/>
            <person name="Dahl C."/>
        </authorList>
    </citation>
    <scope>NUCLEOTIDE SEQUENCE [LARGE SCALE GENOMIC DNA]</scope>
    <source>
        <strain evidence="7">ATCC 17899 / DSM 180 / NBRC 103801 / NCIMB 10441 / D</strain>
    </source>
</reference>
<dbReference type="PANTHER" id="PTHR45339">
    <property type="entry name" value="HYBRID SIGNAL TRANSDUCTION HISTIDINE KINASE J"/>
    <property type="match status" value="1"/>
</dbReference>
<evidence type="ECO:0000256" key="2">
    <source>
        <dbReference type="ARBA" id="ARBA00012438"/>
    </source>
</evidence>
<dbReference type="SMART" id="SM00388">
    <property type="entry name" value="HisKA"/>
    <property type="match status" value="1"/>
</dbReference>
<accession>D3RN40</accession>
<dbReference type="Gene3D" id="1.10.287.130">
    <property type="match status" value="1"/>
</dbReference>
<keyword evidence="6" id="KW-0808">Transferase</keyword>
<dbReference type="SMART" id="SM00387">
    <property type="entry name" value="HATPase_c"/>
    <property type="match status" value="1"/>
</dbReference>
<dbReference type="GO" id="GO:0000155">
    <property type="term" value="F:phosphorelay sensor kinase activity"/>
    <property type="evidence" value="ECO:0007669"/>
    <property type="project" value="InterPro"/>
</dbReference>
<dbReference type="HOGENOM" id="CLU_000445_114_51_6"/>
<dbReference type="EMBL" id="CP001896">
    <property type="protein sequence ID" value="ADC61324.1"/>
    <property type="molecule type" value="Genomic_DNA"/>
</dbReference>
<evidence type="ECO:0000256" key="3">
    <source>
        <dbReference type="ARBA" id="ARBA00022553"/>
    </source>
</evidence>
<gene>
    <name evidence="6" type="ordered locus">Alvin_0363</name>
</gene>
<dbReference type="CDD" id="cd00082">
    <property type="entry name" value="HisKA"/>
    <property type="match status" value="1"/>
</dbReference>